<dbReference type="KEGG" id="vde:111244790"/>
<evidence type="ECO:0000313" key="8">
    <source>
        <dbReference type="EnsemblMetazoa" id="XP_022647947"/>
    </source>
</evidence>
<feature type="domain" description="VWFD" evidence="7">
    <location>
        <begin position="1407"/>
        <end position="1585"/>
    </location>
</feature>
<accession>A0A7M7MAJ0</accession>
<dbReference type="SUPFAM" id="SSF48431">
    <property type="entry name" value="Lipovitellin-phosvitin complex, superhelical domain"/>
    <property type="match status" value="1"/>
</dbReference>
<dbReference type="SMART" id="SM01169">
    <property type="entry name" value="DUF1943"/>
    <property type="match status" value="1"/>
</dbReference>
<feature type="disulfide bond" evidence="5">
    <location>
        <begin position="247"/>
        <end position="250"/>
    </location>
</feature>
<reference evidence="8" key="1">
    <citation type="submission" date="2021-01" db="UniProtKB">
        <authorList>
            <consortium name="EnsemblMetazoa"/>
        </authorList>
    </citation>
    <scope>IDENTIFICATION</scope>
</reference>
<evidence type="ECO:0000256" key="5">
    <source>
        <dbReference type="PROSITE-ProRule" id="PRU00557"/>
    </source>
</evidence>
<dbReference type="InterPro" id="IPR001747">
    <property type="entry name" value="Vitellogenin_N"/>
</dbReference>
<dbReference type="SUPFAM" id="SSF56968">
    <property type="entry name" value="Lipovitellin-phosvitin complex, beta-sheet shell regions"/>
    <property type="match status" value="2"/>
</dbReference>
<name>A0A7M7MAJ0_VARDE</name>
<comment type="caution">
    <text evidence="5">Lacks conserved residue(s) required for the propagation of feature annotation.</text>
</comment>
<evidence type="ECO:0008006" key="10">
    <source>
        <dbReference type="Google" id="ProtNLM"/>
    </source>
</evidence>
<dbReference type="InterPro" id="IPR015819">
    <property type="entry name" value="Lipid_transp_b-sht_shell"/>
</dbReference>
<dbReference type="InParanoid" id="A0A7M7MAJ0"/>
<sequence>MLVAIILAYVVCRRYADPSNARRIERFEARHSTRLEHDDYYYLEARRYTYKAAELGKEYNYSYEGTMQYEASVMNIYKPGMAFRSVVRWQKLDDLHVAMKFEDLKLAIIDDPKFNWTNVEKLTYEKNDHLSEMVEKPFVVTYAYRSDGAGYKFQHLETHALDPMWSVNLKKALASLQNVYLQPQGIHTYDSVESTIHGDCRVYWNQQSLPHWTNPDAKVLNVSRVIDHEKCSRAASKLYGSIKANPCVNCESVNTHPLSSGSNAYYQFFSTEKNTNLVLEKASSRSTVSHAPYTEYGNVVKLTTKQNLKLLETKHITEKFEVQGDTQVYQTLNMDFSTEKGFKRAIDMKKANSYVKDWELKGCSKKAIEKFKELAALSNDEEDQLGMFDRKDPARSFSEAIKAVSLLDYQGMEEVFDKIVKKAPEDKRTQMHRTFVEVTSAAGHNAGIQFIIDKITSNELDTRFILSFLKGIYMGILEYSQTTLDTILDFCKSDLMNTFPRERMQCMLTYTALVDESCRMATYAPEYADPECQGQKLQNEVFDKLVPEYEVARENREALKNYIHIARNLKTQKSVEFLKQVIDDESLEHFTHTDAMNGMIGIVPAHISLIRKMAADIYLNSTKPADIRILASIAIFKSSPPLSLLEAIVDGLKNEPSDQVRSYVLSMIKEIDETNHPCFKATAQHIRYVITKVIDMFPSEFKRKDFLTSHMQLSASYDPKYDYGGHIIRSVIMSDSYLPSQVHIGFGNYMANFLFNKFGLLVRQQGMEKLTDYWHSPRTLGASLGRSLWNFFGRRRLARDAAGASSYEQELDEKLKLKHRKYKPMRFEMQLSAFGHDLNLISLNESHFAPLISADHAPSSLLKQLLSADMDVHRFVNFHHVTFEIPTEVGLPALVHVEMPAVISYKNKNSSFDLTKEGVVKLKLNHRLVIDTRLKEHYAFKIPGMQVAIGIGFNKRIGLNLPINFAADVNLATSKVQFNRDFQLPRDVVDYHFQPYVFQHHCNNPDNDKYEPLFKTEELKEMKANMLGDFLGVNFEIKGHHLPDDAIYEDLPDWLYKYDCKQKFYYWITNPQWHPRKFHLSVQPAETDPTTGLILTIKHKITPPEALERPSSSFQEFQADLPASFVHVLHVSNEFRGNKKRKSELEIRYSYTPDRTSHWFQMFYDRTPFSSNEKDNLKICMLGKVKQTITDWQKLTHDEVQRINNGQNIEVEINLHYGKDCKSGPEVAVHAVYDHSNQQKEWLEELETGIEKTRTGYLSNPYMTNYRRCTKGLAKGLVMPIACHKFIIHSSQLNRMVMEIKFNKQVRLDENPYLSTVYVIARSAYYPYLRKYYLRPNNTIPGQIHIKSVVRTPDFNKRVTDIEFKGPRHTSVWKSVPISHGAHWAPKTATHLGMTNLQSYSRKWYHRFCDIQKNSVATFDSVIYEMPESKCWKVLTKDCSENHLFTLLIKDTVDNRKVVKLIMDMHIFEVNYVGEKIMLKMDDAEEELVVGLPKIVKNEHNIPTHIFKNINGHFMIDVPVDGIYVLGIRSAVFVQVAPYYRGKLCGLCSDFNLDRQHEFHTTDGCHHNTPWSFAYNFVVPDDTCSVPEATGADRSHCENDQDHVA</sequence>
<dbReference type="PANTHER" id="PTHR23345">
    <property type="entry name" value="VITELLOGENIN-RELATED"/>
    <property type="match status" value="1"/>
</dbReference>
<keyword evidence="2" id="KW-0758">Storage protein</keyword>
<dbReference type="SMART" id="SM00216">
    <property type="entry name" value="VWD"/>
    <property type="match status" value="1"/>
</dbReference>
<feature type="domain" description="Vitellogenin" evidence="6">
    <location>
        <begin position="53"/>
        <end position="742"/>
    </location>
</feature>
<evidence type="ECO:0000256" key="3">
    <source>
        <dbReference type="ARBA" id="ARBA00023157"/>
    </source>
</evidence>
<keyword evidence="9" id="KW-1185">Reference proteome</keyword>
<dbReference type="OMA" id="ENPMWHP"/>
<dbReference type="Proteomes" id="UP000594260">
    <property type="component" value="Unplaced"/>
</dbReference>
<proteinExistence type="predicted"/>
<dbReference type="Gene3D" id="2.30.230.10">
    <property type="entry name" value="Lipovitellin, beta-sheet shell regions, chain A"/>
    <property type="match status" value="1"/>
</dbReference>
<dbReference type="Pfam" id="PF00094">
    <property type="entry name" value="VWD"/>
    <property type="match status" value="1"/>
</dbReference>
<dbReference type="PROSITE" id="PS51233">
    <property type="entry name" value="VWFD"/>
    <property type="match status" value="1"/>
</dbReference>
<evidence type="ECO:0000259" key="7">
    <source>
        <dbReference type="PROSITE" id="PS51233"/>
    </source>
</evidence>
<dbReference type="InterPro" id="IPR015816">
    <property type="entry name" value="Vitellinogen_b-sht_N"/>
</dbReference>
<dbReference type="Pfam" id="PF01347">
    <property type="entry name" value="Vitellogenin_N"/>
    <property type="match status" value="1"/>
</dbReference>
<keyword evidence="4" id="KW-0325">Glycoprotein</keyword>
<dbReference type="GeneID" id="111244790"/>
<dbReference type="Pfam" id="PF09172">
    <property type="entry name" value="Vit_open_b-sht"/>
    <property type="match status" value="1"/>
</dbReference>
<dbReference type="GO" id="GO:0005319">
    <property type="term" value="F:lipid transporter activity"/>
    <property type="evidence" value="ECO:0007669"/>
    <property type="project" value="InterPro"/>
</dbReference>
<dbReference type="SMART" id="SM00638">
    <property type="entry name" value="LPD_N"/>
    <property type="match status" value="1"/>
</dbReference>
<dbReference type="Gene3D" id="2.20.80.10">
    <property type="entry name" value="Lipovitellin-phosvitin complex, chain A, domain 4"/>
    <property type="match status" value="1"/>
</dbReference>
<evidence type="ECO:0000256" key="1">
    <source>
        <dbReference type="ARBA" id="ARBA00022729"/>
    </source>
</evidence>
<evidence type="ECO:0000259" key="6">
    <source>
        <dbReference type="PROSITE" id="PS51211"/>
    </source>
</evidence>
<dbReference type="InterPro" id="IPR050733">
    <property type="entry name" value="Vitellogenin/Apolipophorin"/>
</dbReference>
<keyword evidence="3 5" id="KW-1015">Disulfide bond</keyword>
<evidence type="ECO:0000313" key="9">
    <source>
        <dbReference type="Proteomes" id="UP000594260"/>
    </source>
</evidence>
<evidence type="ECO:0000256" key="4">
    <source>
        <dbReference type="ARBA" id="ARBA00023180"/>
    </source>
</evidence>
<dbReference type="Gene3D" id="1.25.10.20">
    <property type="entry name" value="Vitellinogen, superhelical"/>
    <property type="match status" value="1"/>
</dbReference>
<dbReference type="InterPro" id="IPR011030">
    <property type="entry name" value="Lipovitellin_superhlx_dom"/>
</dbReference>
<evidence type="ECO:0000256" key="2">
    <source>
        <dbReference type="ARBA" id="ARBA00022761"/>
    </source>
</evidence>
<organism evidence="8 9">
    <name type="scientific">Varroa destructor</name>
    <name type="common">Honeybee mite</name>
    <dbReference type="NCBI Taxonomy" id="109461"/>
    <lineage>
        <taxon>Eukaryota</taxon>
        <taxon>Metazoa</taxon>
        <taxon>Ecdysozoa</taxon>
        <taxon>Arthropoda</taxon>
        <taxon>Chelicerata</taxon>
        <taxon>Arachnida</taxon>
        <taxon>Acari</taxon>
        <taxon>Parasitiformes</taxon>
        <taxon>Mesostigmata</taxon>
        <taxon>Gamasina</taxon>
        <taxon>Dermanyssoidea</taxon>
        <taxon>Varroidae</taxon>
        <taxon>Varroa</taxon>
    </lineage>
</organism>
<dbReference type="PROSITE" id="PS51211">
    <property type="entry name" value="VITELLOGENIN"/>
    <property type="match status" value="1"/>
</dbReference>
<protein>
    <recommendedName>
        <fullName evidence="10">Vitellogenin</fullName>
    </recommendedName>
</protein>
<dbReference type="EnsemblMetazoa" id="XM_022792212">
    <property type="protein sequence ID" value="XP_022647947"/>
    <property type="gene ID" value="LOC111244790"/>
</dbReference>
<dbReference type="OrthoDB" id="5956066at2759"/>
<dbReference type="GO" id="GO:0045735">
    <property type="term" value="F:nutrient reservoir activity"/>
    <property type="evidence" value="ECO:0007669"/>
    <property type="project" value="UniProtKB-KW"/>
</dbReference>
<dbReference type="PANTHER" id="PTHR23345:SF15">
    <property type="entry name" value="VITELLOGENIN 1-RELATED"/>
    <property type="match status" value="1"/>
</dbReference>
<dbReference type="RefSeq" id="XP_022647947.1">
    <property type="nucleotide sequence ID" value="XM_022792212.1"/>
</dbReference>
<keyword evidence="1" id="KW-0732">Signal</keyword>
<dbReference type="InterPro" id="IPR001846">
    <property type="entry name" value="VWF_type-D"/>
</dbReference>
<dbReference type="InterPro" id="IPR015255">
    <property type="entry name" value="Vitellinogen_open_b-sht"/>
</dbReference>